<name>A0ACA9KDF9_9GLOM</name>
<organism evidence="1 2">
    <name type="scientific">Cetraspora pellucida</name>
    <dbReference type="NCBI Taxonomy" id="1433469"/>
    <lineage>
        <taxon>Eukaryota</taxon>
        <taxon>Fungi</taxon>
        <taxon>Fungi incertae sedis</taxon>
        <taxon>Mucoromycota</taxon>
        <taxon>Glomeromycotina</taxon>
        <taxon>Glomeromycetes</taxon>
        <taxon>Diversisporales</taxon>
        <taxon>Gigasporaceae</taxon>
        <taxon>Cetraspora</taxon>
    </lineage>
</organism>
<keyword evidence="2" id="KW-1185">Reference proteome</keyword>
<comment type="caution">
    <text evidence="1">The sequence shown here is derived from an EMBL/GenBank/DDBJ whole genome shotgun (WGS) entry which is preliminary data.</text>
</comment>
<evidence type="ECO:0000313" key="2">
    <source>
        <dbReference type="Proteomes" id="UP000789366"/>
    </source>
</evidence>
<accession>A0ACA9KDF9</accession>
<evidence type="ECO:0000313" key="1">
    <source>
        <dbReference type="EMBL" id="CAG8467137.1"/>
    </source>
</evidence>
<dbReference type="EMBL" id="CAJVPW010000832">
    <property type="protein sequence ID" value="CAG8467137.1"/>
    <property type="molecule type" value="Genomic_DNA"/>
</dbReference>
<proteinExistence type="predicted"/>
<feature type="non-terminal residue" evidence="1">
    <location>
        <position position="71"/>
    </location>
</feature>
<protein>
    <submittedName>
        <fullName evidence="1">12392_t:CDS:1</fullName>
    </submittedName>
</protein>
<gene>
    <name evidence="1" type="ORF">SPELUC_LOCUS1524</name>
</gene>
<sequence>MALEFEEPKPVDHEDHYQSGTSVGKNKTNGIRVEKDNHEALEEYWKSAENSNMDGQNGFELYHEEETEDLL</sequence>
<reference evidence="1" key="1">
    <citation type="submission" date="2021-06" db="EMBL/GenBank/DDBJ databases">
        <authorList>
            <person name="Kallberg Y."/>
            <person name="Tangrot J."/>
            <person name="Rosling A."/>
        </authorList>
    </citation>
    <scope>NUCLEOTIDE SEQUENCE</scope>
    <source>
        <strain evidence="1">28 12/20/2015</strain>
    </source>
</reference>
<dbReference type="Proteomes" id="UP000789366">
    <property type="component" value="Unassembled WGS sequence"/>
</dbReference>